<keyword evidence="8" id="KW-0813">Transport</keyword>
<keyword evidence="10" id="KW-0375">Hydrogen ion transport</keyword>
<dbReference type="InterPro" id="IPR038187">
    <property type="entry name" value="NAC_A/B_dom_sf"/>
</dbReference>
<comment type="similarity">
    <text evidence="4">Belongs to the ATPase d subunit family.</text>
</comment>
<dbReference type="InterPro" id="IPR044034">
    <property type="entry name" value="NAC-like_UBA"/>
</dbReference>
<keyword evidence="9" id="KW-0138">CF(0)</keyword>
<evidence type="ECO:0000256" key="10">
    <source>
        <dbReference type="ARBA" id="ARBA00022781"/>
    </source>
</evidence>
<protein>
    <recommendedName>
        <fullName evidence="7">ATP synthase subunit d, mitochondrial</fullName>
    </recommendedName>
    <alternativeName>
        <fullName evidence="17">Alpha-NAC</fullName>
    </alternativeName>
    <alternativeName>
        <fullName evidence="6">Nascent polypeptide-associated complex subunit alpha</fullName>
    </alternativeName>
</protein>
<evidence type="ECO:0000256" key="3">
    <source>
        <dbReference type="ARBA" id="ARBA00004496"/>
    </source>
</evidence>
<dbReference type="GO" id="GO:0045259">
    <property type="term" value="C:proton-transporting ATP synthase complex"/>
    <property type="evidence" value="ECO:0007669"/>
    <property type="project" value="UniProtKB-KW"/>
</dbReference>
<comment type="subcellular location">
    <subcellularLocation>
        <location evidence="3">Cytoplasm</location>
    </subcellularLocation>
    <subcellularLocation>
        <location evidence="2">Mitochondrion inner membrane</location>
    </subcellularLocation>
    <subcellularLocation>
        <location evidence="1">Nucleus</location>
    </subcellularLocation>
</comment>
<dbReference type="GO" id="GO:0015986">
    <property type="term" value="P:proton motive force-driven ATP synthesis"/>
    <property type="evidence" value="ECO:0007669"/>
    <property type="project" value="InterPro"/>
</dbReference>
<comment type="caution">
    <text evidence="21">The sequence shown here is derived from an EMBL/GenBank/DDBJ whole genome shotgun (WGS) entry which is preliminary data.</text>
</comment>
<evidence type="ECO:0000256" key="14">
    <source>
        <dbReference type="ARBA" id="ARBA00023128"/>
    </source>
</evidence>
<dbReference type="InterPro" id="IPR002715">
    <property type="entry name" value="Nas_poly-pep-assoc_cplx_dom"/>
</dbReference>
<evidence type="ECO:0000313" key="22">
    <source>
        <dbReference type="Proteomes" id="UP001321749"/>
    </source>
</evidence>
<keyword evidence="16" id="KW-0066">ATP synthesis</keyword>
<dbReference type="FunFam" id="2.20.70.30:FF:000002">
    <property type="entry name" value="Nascent polypeptide-associated complex (NAC), alpha subunit"/>
    <property type="match status" value="1"/>
</dbReference>
<evidence type="ECO:0000256" key="11">
    <source>
        <dbReference type="ARBA" id="ARBA00022792"/>
    </source>
</evidence>
<dbReference type="SUPFAM" id="SSF161065">
    <property type="entry name" value="ATP synthase D chain-like"/>
    <property type="match status" value="1"/>
</dbReference>
<dbReference type="PANTHER" id="PTHR21713">
    <property type="entry name" value="NASCENT POLYPEPTIDE ASSOCIATED COMPLEX ALPHA SUBUNIT-RELATED"/>
    <property type="match status" value="1"/>
</dbReference>
<dbReference type="GO" id="GO:0005743">
    <property type="term" value="C:mitochondrial inner membrane"/>
    <property type="evidence" value="ECO:0007669"/>
    <property type="project" value="UniProtKB-SubCell"/>
</dbReference>
<evidence type="ECO:0000259" key="20">
    <source>
        <dbReference type="PROSITE" id="PS51151"/>
    </source>
</evidence>
<evidence type="ECO:0000256" key="17">
    <source>
        <dbReference type="ARBA" id="ARBA00030300"/>
    </source>
</evidence>
<dbReference type="GO" id="GO:0005854">
    <property type="term" value="C:nascent polypeptide-associated complex"/>
    <property type="evidence" value="ECO:0007669"/>
    <property type="project" value="InterPro"/>
</dbReference>
<evidence type="ECO:0000256" key="1">
    <source>
        <dbReference type="ARBA" id="ARBA00004123"/>
    </source>
</evidence>
<evidence type="ECO:0000256" key="7">
    <source>
        <dbReference type="ARBA" id="ARBA00021688"/>
    </source>
</evidence>
<organism evidence="21 22">
    <name type="scientific">Cladorrhinum samala</name>
    <dbReference type="NCBI Taxonomy" id="585594"/>
    <lineage>
        <taxon>Eukaryota</taxon>
        <taxon>Fungi</taxon>
        <taxon>Dikarya</taxon>
        <taxon>Ascomycota</taxon>
        <taxon>Pezizomycotina</taxon>
        <taxon>Sordariomycetes</taxon>
        <taxon>Sordariomycetidae</taxon>
        <taxon>Sordariales</taxon>
        <taxon>Podosporaceae</taxon>
        <taxon>Cladorrhinum</taxon>
    </lineage>
</organism>
<dbReference type="Pfam" id="PF01849">
    <property type="entry name" value="NAC"/>
    <property type="match status" value="1"/>
</dbReference>
<gene>
    <name evidence="21" type="ORF">QBC42DRAFT_339344</name>
</gene>
<dbReference type="GO" id="GO:0015078">
    <property type="term" value="F:proton transmembrane transporter activity"/>
    <property type="evidence" value="ECO:0007669"/>
    <property type="project" value="InterPro"/>
</dbReference>
<proteinExistence type="inferred from homology"/>
<evidence type="ECO:0000256" key="19">
    <source>
        <dbReference type="SAM" id="MobiDB-lite"/>
    </source>
</evidence>
<evidence type="ECO:0000256" key="16">
    <source>
        <dbReference type="ARBA" id="ARBA00023310"/>
    </source>
</evidence>
<name>A0AAV9HJU3_9PEZI</name>
<evidence type="ECO:0000256" key="18">
    <source>
        <dbReference type="SAM" id="Coils"/>
    </source>
</evidence>
<dbReference type="GO" id="GO:0005634">
    <property type="term" value="C:nucleus"/>
    <property type="evidence" value="ECO:0007669"/>
    <property type="project" value="UniProtKB-SubCell"/>
</dbReference>
<dbReference type="InterPro" id="IPR016641">
    <property type="entry name" value="EGD2/NACA0like"/>
</dbReference>
<keyword evidence="13" id="KW-0406">Ion transport</keyword>
<feature type="compositionally biased region" description="Low complexity" evidence="19">
    <location>
        <begin position="115"/>
        <end position="124"/>
    </location>
</feature>
<dbReference type="PROSITE" id="PS51151">
    <property type="entry name" value="NAC_AB"/>
    <property type="match status" value="1"/>
</dbReference>
<dbReference type="GO" id="GO:0015031">
    <property type="term" value="P:protein transport"/>
    <property type="evidence" value="ECO:0007669"/>
    <property type="project" value="UniProtKB-KW"/>
</dbReference>
<evidence type="ECO:0000256" key="4">
    <source>
        <dbReference type="ARBA" id="ARBA00006842"/>
    </source>
</evidence>
<reference evidence="21" key="2">
    <citation type="submission" date="2023-06" db="EMBL/GenBank/DDBJ databases">
        <authorList>
            <consortium name="Lawrence Berkeley National Laboratory"/>
            <person name="Mondo S.J."/>
            <person name="Hensen N."/>
            <person name="Bonometti L."/>
            <person name="Westerberg I."/>
            <person name="Brannstrom I.O."/>
            <person name="Guillou S."/>
            <person name="Cros-Aarteil S."/>
            <person name="Calhoun S."/>
            <person name="Haridas S."/>
            <person name="Kuo A."/>
            <person name="Pangilinan J."/>
            <person name="Riley R."/>
            <person name="Labutti K."/>
            <person name="Andreopoulos B."/>
            <person name="Lipzen A."/>
            <person name="Chen C."/>
            <person name="Yanf M."/>
            <person name="Daum C."/>
            <person name="Ng V."/>
            <person name="Clum A."/>
            <person name="Steindorff A."/>
            <person name="Ohm R."/>
            <person name="Martin F."/>
            <person name="Silar P."/>
            <person name="Natvig D."/>
            <person name="Lalanne C."/>
            <person name="Gautier V."/>
            <person name="Ament-Velasquez S.L."/>
            <person name="Kruys A."/>
            <person name="Hutchinson M.I."/>
            <person name="Powell A.J."/>
            <person name="Barry K."/>
            <person name="Miller A.N."/>
            <person name="Grigoriev I.V."/>
            <person name="Debuchy R."/>
            <person name="Gladieux P."/>
            <person name="Thoren M.H."/>
            <person name="Johannesson H."/>
        </authorList>
    </citation>
    <scope>NUCLEOTIDE SEQUENCE</scope>
    <source>
        <strain evidence="21">PSN324</strain>
    </source>
</reference>
<dbReference type="InterPro" id="IPR008689">
    <property type="entry name" value="ATP_synth_F0_dsu_mt"/>
</dbReference>
<dbReference type="Gene3D" id="6.10.280.70">
    <property type="match status" value="1"/>
</dbReference>
<dbReference type="Gene3D" id="2.20.70.30">
    <property type="entry name" value="Nascent polypeptide-associated complex domain"/>
    <property type="match status" value="1"/>
</dbReference>
<evidence type="ECO:0000256" key="5">
    <source>
        <dbReference type="ARBA" id="ARBA00009882"/>
    </source>
</evidence>
<feature type="domain" description="NAC-A/B" evidence="20">
    <location>
        <begin position="46"/>
        <end position="111"/>
    </location>
</feature>
<feature type="compositionally biased region" description="Basic and acidic residues" evidence="19">
    <location>
        <begin position="125"/>
        <end position="146"/>
    </location>
</feature>
<evidence type="ECO:0000313" key="21">
    <source>
        <dbReference type="EMBL" id="KAK4460983.1"/>
    </source>
</evidence>
<keyword evidence="15" id="KW-0472">Membrane</keyword>
<evidence type="ECO:0000256" key="6">
    <source>
        <dbReference type="ARBA" id="ARBA00014437"/>
    </source>
</evidence>
<keyword evidence="18" id="KW-0175">Coiled coil</keyword>
<feature type="region of interest" description="Disordered" evidence="19">
    <location>
        <begin position="1"/>
        <end position="48"/>
    </location>
</feature>
<evidence type="ECO:0000256" key="13">
    <source>
        <dbReference type="ARBA" id="ARBA00023065"/>
    </source>
</evidence>
<feature type="compositionally biased region" description="Acidic residues" evidence="19">
    <location>
        <begin position="147"/>
        <end position="161"/>
    </location>
</feature>
<comment type="similarity">
    <text evidence="5">Belongs to the NAC-alpha family.</text>
</comment>
<dbReference type="Pfam" id="PF19026">
    <property type="entry name" value="UBA_HYPK"/>
    <property type="match status" value="1"/>
</dbReference>
<keyword evidence="14" id="KW-0496">Mitochondrion</keyword>
<keyword evidence="12" id="KW-0653">Protein transport</keyword>
<feature type="compositionally biased region" description="Basic and acidic residues" evidence="19">
    <location>
        <begin position="1"/>
        <end position="18"/>
    </location>
</feature>
<evidence type="ECO:0000256" key="8">
    <source>
        <dbReference type="ARBA" id="ARBA00022448"/>
    </source>
</evidence>
<dbReference type="AlphaFoldDB" id="A0AAV9HJU3"/>
<dbReference type="CDD" id="cd22054">
    <property type="entry name" value="NAC_NACA"/>
    <property type="match status" value="1"/>
</dbReference>
<evidence type="ECO:0000256" key="15">
    <source>
        <dbReference type="ARBA" id="ARBA00023136"/>
    </source>
</evidence>
<dbReference type="CDD" id="cd14358">
    <property type="entry name" value="UBA_NAC_euk"/>
    <property type="match status" value="1"/>
</dbReference>
<reference evidence="21" key="1">
    <citation type="journal article" date="2023" name="Mol. Phylogenet. Evol.">
        <title>Genome-scale phylogeny and comparative genomics of the fungal order Sordariales.</title>
        <authorList>
            <person name="Hensen N."/>
            <person name="Bonometti L."/>
            <person name="Westerberg I."/>
            <person name="Brannstrom I.O."/>
            <person name="Guillou S."/>
            <person name="Cros-Aarteil S."/>
            <person name="Calhoun S."/>
            <person name="Haridas S."/>
            <person name="Kuo A."/>
            <person name="Mondo S."/>
            <person name="Pangilinan J."/>
            <person name="Riley R."/>
            <person name="LaButti K."/>
            <person name="Andreopoulos B."/>
            <person name="Lipzen A."/>
            <person name="Chen C."/>
            <person name="Yan M."/>
            <person name="Daum C."/>
            <person name="Ng V."/>
            <person name="Clum A."/>
            <person name="Steindorff A."/>
            <person name="Ohm R.A."/>
            <person name="Martin F."/>
            <person name="Silar P."/>
            <person name="Natvig D.O."/>
            <person name="Lalanne C."/>
            <person name="Gautier V."/>
            <person name="Ament-Velasquez S.L."/>
            <person name="Kruys A."/>
            <person name="Hutchinson M.I."/>
            <person name="Powell A.J."/>
            <person name="Barry K."/>
            <person name="Miller A.N."/>
            <person name="Grigoriev I.V."/>
            <person name="Debuchy R."/>
            <person name="Gladieux P."/>
            <person name="Hiltunen Thoren M."/>
            <person name="Johannesson H."/>
        </authorList>
    </citation>
    <scope>NUCLEOTIDE SEQUENCE</scope>
    <source>
        <strain evidence="21">PSN324</strain>
    </source>
</reference>
<keyword evidence="11" id="KW-0999">Mitochondrion inner membrane</keyword>
<accession>A0AAV9HJU3</accession>
<evidence type="ECO:0000256" key="2">
    <source>
        <dbReference type="ARBA" id="ARBA00004273"/>
    </source>
</evidence>
<evidence type="ECO:0000256" key="12">
    <source>
        <dbReference type="ARBA" id="ARBA00022927"/>
    </source>
</evidence>
<feature type="region of interest" description="Disordered" evidence="19">
    <location>
        <begin position="115"/>
        <end position="164"/>
    </location>
</feature>
<feature type="coiled-coil region" evidence="18">
    <location>
        <begin position="290"/>
        <end position="317"/>
    </location>
</feature>
<dbReference type="Pfam" id="PF05873">
    <property type="entry name" value="Mt_ATP-synt_D"/>
    <property type="match status" value="1"/>
</dbReference>
<dbReference type="EMBL" id="MU865000">
    <property type="protein sequence ID" value="KAK4460983.1"/>
    <property type="molecule type" value="Genomic_DNA"/>
</dbReference>
<dbReference type="SMART" id="SM01407">
    <property type="entry name" value="NAC"/>
    <property type="match status" value="1"/>
</dbReference>
<dbReference type="Proteomes" id="UP001321749">
    <property type="component" value="Unassembled WGS sequence"/>
</dbReference>
<evidence type="ECO:0000256" key="9">
    <source>
        <dbReference type="ARBA" id="ARBA00022547"/>
    </source>
</evidence>
<sequence length="363" mass="40265">MADPRVEELPEEEVKNVEVEDDSSDDSDVEGGDASLPAGSTTMVHSRNEKKARKAIEKLHLTRVPGITRVTLRRPKNILFVINNPEVYKSPNSNTYIVFGEAKIEDLNASAQAAAAQQLASQAASHDHAGHDHDHDHAGHEHAKPAEEEEEDDGEEEDTEGIEDKDIELVMTQANVSRKKAIKALKENDNDIPRSAALKVDWAKITTSLGLRGQTVTGLQAFKKRNDDARRKVQQLSELPTAVDFAHYRSVLKNQSVVDEIEKRFAAFKPATYDVTRQLKAIEVFEVEAIKNAEATKEKVDLELKDLEKTLLNIESARPFDELTVSEVAAAEPSIDEKTSKLVSKGRWAVPGYKEKFGDLSVL</sequence>
<dbReference type="Gene3D" id="1.10.8.10">
    <property type="entry name" value="DNA helicase RuvA subunit, C-terminal domain"/>
    <property type="match status" value="1"/>
</dbReference>
<keyword evidence="22" id="KW-1185">Reference proteome</keyword>
<feature type="compositionally biased region" description="Acidic residues" evidence="19">
    <location>
        <begin position="19"/>
        <end position="31"/>
    </location>
</feature>
<dbReference type="InterPro" id="IPR036228">
    <property type="entry name" value="ATP_synth_F0_dsu_sf_mt"/>
</dbReference>